<reference evidence="1 2" key="1">
    <citation type="submission" date="2019-03" db="EMBL/GenBank/DDBJ databases">
        <title>First draft genome of Liparis tanakae, snailfish: a comprehensive survey of snailfish specific genes.</title>
        <authorList>
            <person name="Kim W."/>
            <person name="Song I."/>
            <person name="Jeong J.-H."/>
            <person name="Kim D."/>
            <person name="Kim S."/>
            <person name="Ryu S."/>
            <person name="Song J.Y."/>
            <person name="Lee S.K."/>
        </authorList>
    </citation>
    <scope>NUCLEOTIDE SEQUENCE [LARGE SCALE GENOMIC DNA]</scope>
    <source>
        <tissue evidence="1">Muscle</tissue>
    </source>
</reference>
<dbReference type="AlphaFoldDB" id="A0A4Z2HRC1"/>
<keyword evidence="2" id="KW-1185">Reference proteome</keyword>
<accession>A0A4Z2HRC1</accession>
<evidence type="ECO:0000313" key="1">
    <source>
        <dbReference type="EMBL" id="TNN67332.1"/>
    </source>
</evidence>
<comment type="caution">
    <text evidence="1">The sequence shown here is derived from an EMBL/GenBank/DDBJ whole genome shotgun (WGS) entry which is preliminary data.</text>
</comment>
<name>A0A4Z2HRC1_9TELE</name>
<gene>
    <name evidence="1" type="ORF">EYF80_022439</name>
</gene>
<dbReference type="Proteomes" id="UP000314294">
    <property type="component" value="Unassembled WGS sequence"/>
</dbReference>
<dbReference type="EMBL" id="SRLO01000205">
    <property type="protein sequence ID" value="TNN67332.1"/>
    <property type="molecule type" value="Genomic_DNA"/>
</dbReference>
<protein>
    <submittedName>
        <fullName evidence="1">Uncharacterized protein</fullName>
    </submittedName>
</protein>
<organism evidence="1 2">
    <name type="scientific">Liparis tanakae</name>
    <name type="common">Tanaka's snailfish</name>
    <dbReference type="NCBI Taxonomy" id="230148"/>
    <lineage>
        <taxon>Eukaryota</taxon>
        <taxon>Metazoa</taxon>
        <taxon>Chordata</taxon>
        <taxon>Craniata</taxon>
        <taxon>Vertebrata</taxon>
        <taxon>Euteleostomi</taxon>
        <taxon>Actinopterygii</taxon>
        <taxon>Neopterygii</taxon>
        <taxon>Teleostei</taxon>
        <taxon>Neoteleostei</taxon>
        <taxon>Acanthomorphata</taxon>
        <taxon>Eupercaria</taxon>
        <taxon>Perciformes</taxon>
        <taxon>Cottioidei</taxon>
        <taxon>Cottales</taxon>
        <taxon>Liparidae</taxon>
        <taxon>Liparis</taxon>
    </lineage>
</organism>
<sequence length="65" mass="7099">MKNVSRVGCKSIAVSASAALRWCEEVGAEYFEGSARDGLDVERPFLGAARGGLRQVSRECFFTKK</sequence>
<proteinExistence type="predicted"/>
<evidence type="ECO:0000313" key="2">
    <source>
        <dbReference type="Proteomes" id="UP000314294"/>
    </source>
</evidence>